<protein>
    <submittedName>
        <fullName evidence="2">Uncharacterized protein</fullName>
    </submittedName>
</protein>
<accession>A0A2R5GA93</accession>
<feature type="region of interest" description="Disordered" evidence="1">
    <location>
        <begin position="174"/>
        <end position="193"/>
    </location>
</feature>
<dbReference type="Proteomes" id="UP000241890">
    <property type="component" value="Unassembled WGS sequence"/>
</dbReference>
<evidence type="ECO:0000313" key="2">
    <source>
        <dbReference type="EMBL" id="GBG27946.1"/>
    </source>
</evidence>
<organism evidence="2 3">
    <name type="scientific">Hondaea fermentalgiana</name>
    <dbReference type="NCBI Taxonomy" id="2315210"/>
    <lineage>
        <taxon>Eukaryota</taxon>
        <taxon>Sar</taxon>
        <taxon>Stramenopiles</taxon>
        <taxon>Bigyra</taxon>
        <taxon>Labyrinthulomycetes</taxon>
        <taxon>Thraustochytrida</taxon>
        <taxon>Thraustochytriidae</taxon>
        <taxon>Hondaea</taxon>
    </lineage>
</organism>
<proteinExistence type="predicted"/>
<reference evidence="2 3" key="1">
    <citation type="submission" date="2017-12" db="EMBL/GenBank/DDBJ databases">
        <title>Sequencing, de novo assembly and annotation of complete genome of a new Thraustochytrid species, strain FCC1311.</title>
        <authorList>
            <person name="Sedici K."/>
            <person name="Godart F."/>
            <person name="Aiese Cigliano R."/>
            <person name="Sanseverino W."/>
            <person name="Barakat M."/>
            <person name="Ortet P."/>
            <person name="Marechal E."/>
            <person name="Cagnac O."/>
            <person name="Amato A."/>
        </authorList>
    </citation>
    <scope>NUCLEOTIDE SEQUENCE [LARGE SCALE GENOMIC DNA]</scope>
</reference>
<feature type="region of interest" description="Disordered" evidence="1">
    <location>
        <begin position="227"/>
        <end position="249"/>
    </location>
</feature>
<name>A0A2R5GA93_9STRA</name>
<comment type="caution">
    <text evidence="2">The sequence shown here is derived from an EMBL/GenBank/DDBJ whole genome shotgun (WGS) entry which is preliminary data.</text>
</comment>
<evidence type="ECO:0000313" key="3">
    <source>
        <dbReference type="Proteomes" id="UP000241890"/>
    </source>
</evidence>
<evidence type="ECO:0000256" key="1">
    <source>
        <dbReference type="SAM" id="MobiDB-lite"/>
    </source>
</evidence>
<sequence length="326" mass="35969">MDVLSLLGNQGGDGQDLTTTLTATTAAGELIFKAPFGDSTTWRSAGGGQVALKVLFDPFLPWTRNQRLASTTPDIIGDLRRELGKNLVPDKMAPTKSTRKETLWKELQSKLPKHAFDNFIIENGKENGLELSEFVSIIKKSVDEAFTEDEALIEALSTREFQFTYHLAIDAYPQQNDQKGRSGGSSRSLTGNGESEKLGVLVVNLEGRPNAMDTEKLAKVGSEIELTASPGNSDAARTANPPSPTLRNHRDMEKGRMARKKLQTLLDDLDLSAEKLEEGHNVWIKELPETAGEFFEQASSWFSAVLERNQKQLAEQLENNGASMYR</sequence>
<keyword evidence="3" id="KW-1185">Reference proteome</keyword>
<dbReference type="EMBL" id="BEYU01000037">
    <property type="protein sequence ID" value="GBG27946.1"/>
    <property type="molecule type" value="Genomic_DNA"/>
</dbReference>
<dbReference type="AlphaFoldDB" id="A0A2R5GA93"/>
<gene>
    <name evidence="2" type="ORF">FCC1311_041692</name>
</gene>
<dbReference type="InParanoid" id="A0A2R5GA93"/>